<feature type="compositionally biased region" description="Basic and acidic residues" evidence="1">
    <location>
        <begin position="11"/>
        <end position="22"/>
    </location>
</feature>
<protein>
    <submittedName>
        <fullName evidence="2">Uncharacterized protein</fullName>
    </submittedName>
</protein>
<keyword evidence="3" id="KW-1185">Reference proteome</keyword>
<dbReference type="AlphaFoldDB" id="A0A8T0SAF8"/>
<evidence type="ECO:0000313" key="2">
    <source>
        <dbReference type="EMBL" id="KAG2595170.1"/>
    </source>
</evidence>
<comment type="caution">
    <text evidence="2">The sequence shown here is derived from an EMBL/GenBank/DDBJ whole genome shotgun (WGS) entry which is preliminary data.</text>
</comment>
<gene>
    <name evidence="2" type="ORF">PVAP13_5KG056487</name>
</gene>
<sequence>MEQMIRIGPFDGEKPQQDEHTSSSKKIRKITIVNLMHPGIQRKLMLGSPCQSKICVDDIKITIWFDLKSGEFSTQARPCQTSKSLMNHRSVSSKISSTPNEISCSVPDLELD</sequence>
<feature type="region of interest" description="Disordered" evidence="1">
    <location>
        <begin position="1"/>
        <end position="25"/>
    </location>
</feature>
<feature type="region of interest" description="Disordered" evidence="1">
    <location>
        <begin position="87"/>
        <end position="112"/>
    </location>
</feature>
<name>A0A8T0SAF8_PANVG</name>
<feature type="compositionally biased region" description="Polar residues" evidence="1">
    <location>
        <begin position="87"/>
        <end position="103"/>
    </location>
</feature>
<proteinExistence type="predicted"/>
<dbReference type="EMBL" id="CM029045">
    <property type="protein sequence ID" value="KAG2595170.1"/>
    <property type="molecule type" value="Genomic_DNA"/>
</dbReference>
<evidence type="ECO:0000256" key="1">
    <source>
        <dbReference type="SAM" id="MobiDB-lite"/>
    </source>
</evidence>
<reference evidence="2" key="1">
    <citation type="submission" date="2020-05" db="EMBL/GenBank/DDBJ databases">
        <title>WGS assembly of Panicum virgatum.</title>
        <authorList>
            <person name="Lovell J.T."/>
            <person name="Jenkins J."/>
            <person name="Shu S."/>
            <person name="Juenger T.E."/>
            <person name="Schmutz J."/>
        </authorList>
    </citation>
    <scope>NUCLEOTIDE SEQUENCE</scope>
    <source>
        <strain evidence="2">AP13</strain>
    </source>
</reference>
<organism evidence="2 3">
    <name type="scientific">Panicum virgatum</name>
    <name type="common">Blackwell switchgrass</name>
    <dbReference type="NCBI Taxonomy" id="38727"/>
    <lineage>
        <taxon>Eukaryota</taxon>
        <taxon>Viridiplantae</taxon>
        <taxon>Streptophyta</taxon>
        <taxon>Embryophyta</taxon>
        <taxon>Tracheophyta</taxon>
        <taxon>Spermatophyta</taxon>
        <taxon>Magnoliopsida</taxon>
        <taxon>Liliopsida</taxon>
        <taxon>Poales</taxon>
        <taxon>Poaceae</taxon>
        <taxon>PACMAD clade</taxon>
        <taxon>Panicoideae</taxon>
        <taxon>Panicodae</taxon>
        <taxon>Paniceae</taxon>
        <taxon>Panicinae</taxon>
        <taxon>Panicum</taxon>
        <taxon>Panicum sect. Hiantes</taxon>
    </lineage>
</organism>
<dbReference type="Proteomes" id="UP000823388">
    <property type="component" value="Chromosome 5K"/>
</dbReference>
<evidence type="ECO:0000313" key="3">
    <source>
        <dbReference type="Proteomes" id="UP000823388"/>
    </source>
</evidence>
<accession>A0A8T0SAF8</accession>